<keyword evidence="1" id="KW-0472">Membrane</keyword>
<evidence type="ECO:0000256" key="1">
    <source>
        <dbReference type="SAM" id="Phobius"/>
    </source>
</evidence>
<feature type="transmembrane region" description="Helical" evidence="1">
    <location>
        <begin position="87"/>
        <end position="107"/>
    </location>
</feature>
<dbReference type="Proteomes" id="UP000198508">
    <property type="component" value="Unassembled WGS sequence"/>
</dbReference>
<gene>
    <name evidence="2" type="ORF">SAMN05216313_116117</name>
</gene>
<dbReference type="EMBL" id="FOIM01000016">
    <property type="protein sequence ID" value="SET84764.1"/>
    <property type="molecule type" value="Genomic_DNA"/>
</dbReference>
<accession>A0A1I0HLZ2</accession>
<keyword evidence="1" id="KW-0812">Transmembrane</keyword>
<sequence>MIETEYIERLTKVEERSKSNTHQIEDLKPVINEIHTMSKTMVELISEVRHTNENVSNISEKMERIDSKVEEIEKRPGKNWSATKRTFFTSITSSIGTAVAAGILYLISKGGI</sequence>
<name>A0A1I0HLZ2_9FIRM</name>
<evidence type="ECO:0000313" key="3">
    <source>
        <dbReference type="Proteomes" id="UP000198508"/>
    </source>
</evidence>
<protein>
    <submittedName>
        <fullName evidence="2">Uncharacterized protein</fullName>
    </submittedName>
</protein>
<organism evidence="2 3">
    <name type="scientific">Enterocloster lavalensis</name>
    <dbReference type="NCBI Taxonomy" id="460384"/>
    <lineage>
        <taxon>Bacteria</taxon>
        <taxon>Bacillati</taxon>
        <taxon>Bacillota</taxon>
        <taxon>Clostridia</taxon>
        <taxon>Lachnospirales</taxon>
        <taxon>Lachnospiraceae</taxon>
        <taxon>Enterocloster</taxon>
    </lineage>
</organism>
<dbReference type="RefSeq" id="WP_092365637.1">
    <property type="nucleotide sequence ID" value="NZ_FOIM01000016.1"/>
</dbReference>
<evidence type="ECO:0000313" key="2">
    <source>
        <dbReference type="EMBL" id="SET84764.1"/>
    </source>
</evidence>
<keyword evidence="1" id="KW-1133">Transmembrane helix</keyword>
<keyword evidence="3" id="KW-1185">Reference proteome</keyword>
<dbReference type="AlphaFoldDB" id="A0A1I0HLZ2"/>
<dbReference type="STRING" id="460384.SAMN05216313_116117"/>
<reference evidence="3" key="1">
    <citation type="submission" date="2016-10" db="EMBL/GenBank/DDBJ databases">
        <authorList>
            <person name="Varghese N."/>
            <person name="Submissions S."/>
        </authorList>
    </citation>
    <scope>NUCLEOTIDE SEQUENCE [LARGE SCALE GENOMIC DNA]</scope>
    <source>
        <strain evidence="3">NLAE-zl-G277</strain>
    </source>
</reference>
<proteinExistence type="predicted"/>